<gene>
    <name evidence="1" type="ORF">M23134_04153</name>
</gene>
<organism evidence="1 2">
    <name type="scientific">Microscilla marina ATCC 23134</name>
    <dbReference type="NCBI Taxonomy" id="313606"/>
    <lineage>
        <taxon>Bacteria</taxon>
        <taxon>Pseudomonadati</taxon>
        <taxon>Bacteroidota</taxon>
        <taxon>Cytophagia</taxon>
        <taxon>Cytophagales</taxon>
        <taxon>Microscillaceae</taxon>
        <taxon>Microscilla</taxon>
    </lineage>
</organism>
<name>A1ZE12_MICM2</name>
<sequence>MCYLTKKQAEKAANYLRTQDDIILFAGCELKDVARRVEVKKVIIAPTEIKDKFQLKIEGFIFATFELKDNKVINYTKTIIKDTFYIDLAYVHVRTGGYQDEQSNEYVWDATCLGVYLGYTVDPCTDPFDYPSQPR</sequence>
<proteinExistence type="predicted"/>
<keyword evidence="2" id="KW-1185">Reference proteome</keyword>
<dbReference type="EMBL" id="AAWS01000003">
    <property type="protein sequence ID" value="EAY31320.1"/>
    <property type="molecule type" value="Genomic_DNA"/>
</dbReference>
<evidence type="ECO:0000313" key="1">
    <source>
        <dbReference type="EMBL" id="EAY31320.1"/>
    </source>
</evidence>
<protein>
    <submittedName>
        <fullName evidence="1">Uncharacterized protein</fullName>
    </submittedName>
</protein>
<dbReference type="eggNOG" id="ENOG5033K17">
    <property type="taxonomic scope" value="Bacteria"/>
</dbReference>
<dbReference type="AlphaFoldDB" id="A1ZE12"/>
<evidence type="ECO:0000313" key="2">
    <source>
        <dbReference type="Proteomes" id="UP000004095"/>
    </source>
</evidence>
<reference evidence="1 2" key="1">
    <citation type="submission" date="2007-01" db="EMBL/GenBank/DDBJ databases">
        <authorList>
            <person name="Haygood M."/>
            <person name="Podell S."/>
            <person name="Anderson C."/>
            <person name="Hopkinson B."/>
            <person name="Roe K."/>
            <person name="Barbeau K."/>
            <person name="Gaasterland T."/>
            <person name="Ferriera S."/>
            <person name="Johnson J."/>
            <person name="Kravitz S."/>
            <person name="Beeson K."/>
            <person name="Sutton G."/>
            <person name="Rogers Y.-H."/>
            <person name="Friedman R."/>
            <person name="Frazier M."/>
            <person name="Venter J.C."/>
        </authorList>
    </citation>
    <scope>NUCLEOTIDE SEQUENCE [LARGE SCALE GENOMIC DNA]</scope>
    <source>
        <strain evidence="1 2">ATCC 23134</strain>
    </source>
</reference>
<dbReference type="Proteomes" id="UP000004095">
    <property type="component" value="Unassembled WGS sequence"/>
</dbReference>
<comment type="caution">
    <text evidence="1">The sequence shown here is derived from an EMBL/GenBank/DDBJ whole genome shotgun (WGS) entry which is preliminary data.</text>
</comment>
<accession>A1ZE12</accession>